<evidence type="ECO:0000313" key="2">
    <source>
        <dbReference type="Proteomes" id="UP000053477"/>
    </source>
</evidence>
<gene>
    <name evidence="1" type="ORF">SCHPADRAFT_44548</name>
</gene>
<evidence type="ECO:0008006" key="3">
    <source>
        <dbReference type="Google" id="ProtNLM"/>
    </source>
</evidence>
<sequence>MNDLLCVREDLTITSCDSVRFCVHESYLLAISSNLFGGFLPVVGSRQIQPRREGLQHNDNELRNKDEQEQRLLHLSESGSVLNILLCAAYGKPLVAGQAHSPYISLSDLSLAVAALKKYGIPMQTATSERSLMFSAFAFHCSNGTASALRVYAVAASYAPDMHNLAVYASQFLLSLKLSSVTDEIADEIGAVYLRKLFTLHLVRTQAFKRLLIHPPQLHRPNPYCNEDGGGALREAWDSVKAYLSWAAAPDVSNSTIEGATVAVLEKLTCDECRDLVRVRFLGLKQQWEAVKKTI</sequence>
<dbReference type="STRING" id="27342.A0A0H2S6F3"/>
<keyword evidence="2" id="KW-1185">Reference proteome</keyword>
<dbReference type="Proteomes" id="UP000053477">
    <property type="component" value="Unassembled WGS sequence"/>
</dbReference>
<accession>A0A0H2S6F3</accession>
<dbReference type="EMBL" id="KQ085884">
    <property type="protein sequence ID" value="KLO19880.1"/>
    <property type="molecule type" value="Genomic_DNA"/>
</dbReference>
<dbReference type="InParanoid" id="A0A0H2S6F3"/>
<evidence type="ECO:0000313" key="1">
    <source>
        <dbReference type="EMBL" id="KLO19880.1"/>
    </source>
</evidence>
<dbReference type="OrthoDB" id="3265815at2759"/>
<proteinExistence type="predicted"/>
<protein>
    <recommendedName>
        <fullName evidence="3">BTB domain-containing protein</fullName>
    </recommendedName>
</protein>
<name>A0A0H2S6F3_9AGAM</name>
<dbReference type="AlphaFoldDB" id="A0A0H2S6F3"/>
<reference evidence="1 2" key="1">
    <citation type="submission" date="2015-04" db="EMBL/GenBank/DDBJ databases">
        <title>Complete genome sequence of Schizopora paradoxa KUC8140, a cosmopolitan wood degrader in East Asia.</title>
        <authorList>
            <consortium name="DOE Joint Genome Institute"/>
            <person name="Min B."/>
            <person name="Park H."/>
            <person name="Jang Y."/>
            <person name="Kim J.-J."/>
            <person name="Kim K.H."/>
            <person name="Pangilinan J."/>
            <person name="Lipzen A."/>
            <person name="Riley R."/>
            <person name="Grigoriev I.V."/>
            <person name="Spatafora J.W."/>
            <person name="Choi I.-G."/>
        </authorList>
    </citation>
    <scope>NUCLEOTIDE SEQUENCE [LARGE SCALE GENOMIC DNA]</scope>
    <source>
        <strain evidence="1 2">KUC8140</strain>
    </source>
</reference>
<organism evidence="1 2">
    <name type="scientific">Schizopora paradoxa</name>
    <dbReference type="NCBI Taxonomy" id="27342"/>
    <lineage>
        <taxon>Eukaryota</taxon>
        <taxon>Fungi</taxon>
        <taxon>Dikarya</taxon>
        <taxon>Basidiomycota</taxon>
        <taxon>Agaricomycotina</taxon>
        <taxon>Agaricomycetes</taxon>
        <taxon>Hymenochaetales</taxon>
        <taxon>Schizoporaceae</taxon>
        <taxon>Schizopora</taxon>
    </lineage>
</organism>